<evidence type="ECO:0000256" key="1">
    <source>
        <dbReference type="ARBA" id="ARBA00023002"/>
    </source>
</evidence>
<gene>
    <name evidence="3" type="ORF">CANCADRAFT_28895</name>
</gene>
<accession>A0A1E4TBZ5</accession>
<sequence length="330" mass="36036">MSYLVLQERPKDEITDTTFKKVTEPLPETLKKGQVLVKVSYVSVDPAMRGYLADVRSYLPPIAIGAPMRAAGLGEVIKSENPDFPVGEIVRGFYGFADHFISQDGSDLEKLPFKDVEIPQYLALFGITGLTAYTGLMNLIDPKPGQTIVVSGAAGAVGSIVCQIAKLKGARVVGIAGTPEKVKWLLNDLKIDAALNYKSPDYEKEFVEATKDLIDGYFDNVGGKTLDLALKQAKVHAKFAQCGGISGYNGKVEPLYNYMNIVKFRIKLEGFIVIDFKSDFPKAIADLSTWLREGKIISRLDIIDGNVDELPRALAGLFKGANTGKRIVKL</sequence>
<dbReference type="Gene3D" id="3.40.50.720">
    <property type="entry name" value="NAD(P)-binding Rossmann-like Domain"/>
    <property type="match status" value="1"/>
</dbReference>
<dbReference type="InterPro" id="IPR036291">
    <property type="entry name" value="NAD(P)-bd_dom_sf"/>
</dbReference>
<dbReference type="FunFam" id="3.40.50.720:FF:000121">
    <property type="entry name" value="Prostaglandin reductase 2"/>
    <property type="match status" value="1"/>
</dbReference>
<dbReference type="EMBL" id="KV453843">
    <property type="protein sequence ID" value="ODV89271.1"/>
    <property type="molecule type" value="Genomic_DNA"/>
</dbReference>
<keyword evidence="1" id="KW-0560">Oxidoreductase</keyword>
<feature type="domain" description="Enoyl reductase (ER)" evidence="2">
    <location>
        <begin position="12"/>
        <end position="328"/>
    </location>
</feature>
<dbReference type="SUPFAM" id="SSF51735">
    <property type="entry name" value="NAD(P)-binding Rossmann-fold domains"/>
    <property type="match status" value="1"/>
</dbReference>
<dbReference type="CDD" id="cd05288">
    <property type="entry name" value="PGDH"/>
    <property type="match status" value="1"/>
</dbReference>
<evidence type="ECO:0000313" key="3">
    <source>
        <dbReference type="EMBL" id="ODV89271.1"/>
    </source>
</evidence>
<protein>
    <recommendedName>
        <fullName evidence="2">Enoyl reductase (ER) domain-containing protein</fullName>
    </recommendedName>
</protein>
<dbReference type="AlphaFoldDB" id="A0A1E4TBZ5"/>
<dbReference type="InterPro" id="IPR041694">
    <property type="entry name" value="ADH_N_2"/>
</dbReference>
<dbReference type="Gene3D" id="3.90.180.10">
    <property type="entry name" value="Medium-chain alcohol dehydrogenases, catalytic domain"/>
    <property type="match status" value="1"/>
</dbReference>
<dbReference type="SUPFAM" id="SSF50129">
    <property type="entry name" value="GroES-like"/>
    <property type="match status" value="1"/>
</dbReference>
<dbReference type="PANTHER" id="PTHR43205">
    <property type="entry name" value="PROSTAGLANDIN REDUCTASE"/>
    <property type="match status" value="1"/>
</dbReference>
<organism evidence="3 4">
    <name type="scientific">Tortispora caseinolytica NRRL Y-17796</name>
    <dbReference type="NCBI Taxonomy" id="767744"/>
    <lineage>
        <taxon>Eukaryota</taxon>
        <taxon>Fungi</taxon>
        <taxon>Dikarya</taxon>
        <taxon>Ascomycota</taxon>
        <taxon>Saccharomycotina</taxon>
        <taxon>Trigonopsidomycetes</taxon>
        <taxon>Trigonopsidales</taxon>
        <taxon>Trigonopsidaceae</taxon>
        <taxon>Tortispora</taxon>
    </lineage>
</organism>
<evidence type="ECO:0000259" key="2">
    <source>
        <dbReference type="SMART" id="SM00829"/>
    </source>
</evidence>
<dbReference type="Pfam" id="PF16884">
    <property type="entry name" value="ADH_N_2"/>
    <property type="match status" value="1"/>
</dbReference>
<keyword evidence="4" id="KW-1185">Reference proteome</keyword>
<dbReference type="Proteomes" id="UP000095023">
    <property type="component" value="Unassembled WGS sequence"/>
</dbReference>
<dbReference type="PANTHER" id="PTHR43205:SF42">
    <property type="entry name" value="ALCOHOL DEHYDROGENASE, ZINC-CONTAINING (AFU_ORTHOLOGUE AFUA_7G04530)"/>
    <property type="match status" value="1"/>
</dbReference>
<dbReference type="InterPro" id="IPR011032">
    <property type="entry name" value="GroES-like_sf"/>
</dbReference>
<dbReference type="InterPro" id="IPR013149">
    <property type="entry name" value="ADH-like_C"/>
</dbReference>
<name>A0A1E4TBZ5_9ASCO</name>
<dbReference type="InterPro" id="IPR045010">
    <property type="entry name" value="MDR_fam"/>
</dbReference>
<dbReference type="SMART" id="SM00829">
    <property type="entry name" value="PKS_ER"/>
    <property type="match status" value="1"/>
</dbReference>
<dbReference type="Pfam" id="PF00107">
    <property type="entry name" value="ADH_zinc_N"/>
    <property type="match status" value="1"/>
</dbReference>
<dbReference type="GO" id="GO:0016628">
    <property type="term" value="F:oxidoreductase activity, acting on the CH-CH group of donors, NAD or NADP as acceptor"/>
    <property type="evidence" value="ECO:0007669"/>
    <property type="project" value="InterPro"/>
</dbReference>
<dbReference type="OrthoDB" id="809632at2759"/>
<evidence type="ECO:0000313" key="4">
    <source>
        <dbReference type="Proteomes" id="UP000095023"/>
    </source>
</evidence>
<dbReference type="InterPro" id="IPR020843">
    <property type="entry name" value="ER"/>
</dbReference>
<reference evidence="4" key="1">
    <citation type="submission" date="2016-02" db="EMBL/GenBank/DDBJ databases">
        <title>Comparative genomics of biotechnologically important yeasts.</title>
        <authorList>
            <consortium name="DOE Joint Genome Institute"/>
            <person name="Riley R."/>
            <person name="Haridas S."/>
            <person name="Wolfe K.H."/>
            <person name="Lopes M.R."/>
            <person name="Hittinger C.T."/>
            <person name="Goker M."/>
            <person name="Salamov A."/>
            <person name="Wisecaver J."/>
            <person name="Long T.M."/>
            <person name="Aerts A.L."/>
            <person name="Barry K."/>
            <person name="Choi C."/>
            <person name="Clum A."/>
            <person name="Coughlan A.Y."/>
            <person name="Deshpande S."/>
            <person name="Douglass A.P."/>
            <person name="Hanson S.J."/>
            <person name="Klenk H.-P."/>
            <person name="Labutti K."/>
            <person name="Lapidus A."/>
            <person name="Lindquist E."/>
            <person name="Lipzen A."/>
            <person name="Meier-Kolthoff J.P."/>
            <person name="Ohm R.A."/>
            <person name="Otillar R.P."/>
            <person name="Pangilinan J."/>
            <person name="Peng Y."/>
            <person name="Rokas A."/>
            <person name="Rosa C.A."/>
            <person name="Scheuner C."/>
            <person name="Sibirny A.A."/>
            <person name="Slot J.C."/>
            <person name="Stielow J.B."/>
            <person name="Sun H."/>
            <person name="Kurtzman C.P."/>
            <person name="Blackwell M."/>
            <person name="Jeffries T.W."/>
            <person name="Grigoriev I.V."/>
        </authorList>
    </citation>
    <scope>NUCLEOTIDE SEQUENCE [LARGE SCALE GENOMIC DNA]</scope>
    <source>
        <strain evidence="4">NRRL Y-17796</strain>
    </source>
</reference>
<proteinExistence type="predicted"/>